<reference evidence="2 3" key="1">
    <citation type="journal article" date="2014" name="Genome Announc.">
        <title>Draft Genome Sequence of the Boron-Tolerant and Moderately Halotolerant Bacterium Gracilibacillus boraciitolerans JCM 21714T.</title>
        <authorList>
            <person name="Ahmed I."/>
            <person name="Oshima K."/>
            <person name="Suda W."/>
            <person name="Kitamura K."/>
            <person name="Iida T."/>
            <person name="Ohmori Y."/>
            <person name="Fujiwara T."/>
            <person name="Hattori M."/>
            <person name="Ohkuma M."/>
        </authorList>
    </citation>
    <scope>NUCLEOTIDE SEQUENCE [LARGE SCALE GENOMIC DNA]</scope>
    <source>
        <strain evidence="2 3">JCM 21714</strain>
    </source>
</reference>
<sequence>MYFSADGTPSDSGTVVENGTLFPILENDTNVVVFSDLIEGHYQLKVNQRPMYQDEEGTQQFVWSEILTVACEDEEQPNEELEENETLTDSADIPEDIEEKIIEKKSPEEELKEIQNEEKRHKRA</sequence>
<feature type="compositionally biased region" description="Acidic residues" evidence="1">
    <location>
        <begin position="73"/>
        <end position="98"/>
    </location>
</feature>
<keyword evidence="3" id="KW-1185">Reference proteome</keyword>
<dbReference type="Proteomes" id="UP000019102">
    <property type="component" value="Unassembled WGS sequence"/>
</dbReference>
<dbReference type="AlphaFoldDB" id="W4VME8"/>
<organism evidence="2 3">
    <name type="scientific">Gracilibacillus boraciitolerans JCM 21714</name>
    <dbReference type="NCBI Taxonomy" id="1298598"/>
    <lineage>
        <taxon>Bacteria</taxon>
        <taxon>Bacillati</taxon>
        <taxon>Bacillota</taxon>
        <taxon>Bacilli</taxon>
        <taxon>Bacillales</taxon>
        <taxon>Bacillaceae</taxon>
        <taxon>Gracilibacillus</taxon>
    </lineage>
</organism>
<comment type="caution">
    <text evidence="2">The sequence shown here is derived from an EMBL/GenBank/DDBJ whole genome shotgun (WGS) entry which is preliminary data.</text>
</comment>
<evidence type="ECO:0000313" key="2">
    <source>
        <dbReference type="EMBL" id="GAE94565.1"/>
    </source>
</evidence>
<proteinExistence type="predicted"/>
<evidence type="ECO:0000256" key="1">
    <source>
        <dbReference type="SAM" id="MobiDB-lite"/>
    </source>
</evidence>
<feature type="region of interest" description="Disordered" evidence="1">
    <location>
        <begin position="73"/>
        <end position="124"/>
    </location>
</feature>
<gene>
    <name evidence="2" type="ORF">JCM21714_3733</name>
</gene>
<dbReference type="STRING" id="1298598.JCM21714_3733"/>
<accession>W4VME8</accession>
<dbReference type="EMBL" id="BAVS01000027">
    <property type="protein sequence ID" value="GAE94565.1"/>
    <property type="molecule type" value="Genomic_DNA"/>
</dbReference>
<protein>
    <submittedName>
        <fullName evidence="2">Uncharacterized protein</fullName>
    </submittedName>
</protein>
<name>W4VME8_9BACI</name>
<feature type="compositionally biased region" description="Basic and acidic residues" evidence="1">
    <location>
        <begin position="99"/>
        <end position="124"/>
    </location>
</feature>
<evidence type="ECO:0000313" key="3">
    <source>
        <dbReference type="Proteomes" id="UP000019102"/>
    </source>
</evidence>